<protein>
    <submittedName>
        <fullName evidence="3">SDR family oxidoreductase</fullName>
    </submittedName>
</protein>
<dbReference type="InterPro" id="IPR036291">
    <property type="entry name" value="NAD(P)-bd_dom_sf"/>
</dbReference>
<dbReference type="RefSeq" id="WP_261294618.1">
    <property type="nucleotide sequence ID" value="NZ_JANQBK010000008.1"/>
</dbReference>
<dbReference type="PANTHER" id="PTHR48107:SF7">
    <property type="entry name" value="RE15974P"/>
    <property type="match status" value="1"/>
</dbReference>
<dbReference type="Gene3D" id="3.40.50.720">
    <property type="entry name" value="NAD(P)-binding Rossmann-like Domain"/>
    <property type="match status" value="1"/>
</dbReference>
<dbReference type="PRINTS" id="PR00080">
    <property type="entry name" value="SDRFAMILY"/>
</dbReference>
<keyword evidence="4" id="KW-1185">Reference proteome</keyword>
<dbReference type="InterPro" id="IPR002347">
    <property type="entry name" value="SDR_fam"/>
</dbReference>
<dbReference type="PRINTS" id="PR00081">
    <property type="entry name" value="GDHRDH"/>
</dbReference>
<dbReference type="SUPFAM" id="SSF51735">
    <property type="entry name" value="NAD(P)-binding Rossmann-fold domains"/>
    <property type="match status" value="1"/>
</dbReference>
<comment type="similarity">
    <text evidence="1">Belongs to the short-chain dehydrogenases/reductases (SDR) family.</text>
</comment>
<evidence type="ECO:0000256" key="2">
    <source>
        <dbReference type="ARBA" id="ARBA00023002"/>
    </source>
</evidence>
<gene>
    <name evidence="3" type="ORF">ACFONA_17425</name>
</gene>
<name>A0ABV7SZJ5_9SPHN</name>
<dbReference type="Proteomes" id="UP001595713">
    <property type="component" value="Unassembled WGS sequence"/>
</dbReference>
<evidence type="ECO:0000313" key="4">
    <source>
        <dbReference type="Proteomes" id="UP001595713"/>
    </source>
</evidence>
<keyword evidence="2" id="KW-0560">Oxidoreductase</keyword>
<evidence type="ECO:0000256" key="1">
    <source>
        <dbReference type="ARBA" id="ARBA00006484"/>
    </source>
</evidence>
<sequence>MTTTDLHQPLAGKIAIVMGATRNQGRAYAVMLARNGCRGVAVHYHGEGSRGEAEETAAEIAHLGAEPLLISADLTQVADVVRLFDTVEQKFRQLDIVVNTVGKVVKKPFVEITEADFDQSFAINGKAAFFCMQEAAKRIEDNGRIISIGTTLQAATTGLNAVYAGSKAPLEHFTRALAKEIGHRGITVNTVAPGPLNTSFFYPVETADSKAFLSHMAPQNRLGEIDEITPLIEFLVGPGGGWVTAQTLFINGGFIAR</sequence>
<comment type="caution">
    <text evidence="3">The sequence shown here is derived from an EMBL/GenBank/DDBJ whole genome shotgun (WGS) entry which is preliminary data.</text>
</comment>
<dbReference type="PANTHER" id="PTHR48107">
    <property type="entry name" value="NADPH-DEPENDENT ALDEHYDE REDUCTASE-LIKE PROTEIN, CHLOROPLASTIC-RELATED"/>
    <property type="match status" value="1"/>
</dbReference>
<accession>A0ABV7SZJ5</accession>
<dbReference type="Pfam" id="PF13561">
    <property type="entry name" value="adh_short_C2"/>
    <property type="match status" value="1"/>
</dbReference>
<reference evidence="4" key="1">
    <citation type="journal article" date="2019" name="Int. J. Syst. Evol. Microbiol.">
        <title>The Global Catalogue of Microorganisms (GCM) 10K type strain sequencing project: providing services to taxonomists for standard genome sequencing and annotation.</title>
        <authorList>
            <consortium name="The Broad Institute Genomics Platform"/>
            <consortium name="The Broad Institute Genome Sequencing Center for Infectious Disease"/>
            <person name="Wu L."/>
            <person name="Ma J."/>
        </authorList>
    </citation>
    <scope>NUCLEOTIDE SEQUENCE [LARGE SCALE GENOMIC DNA]</scope>
    <source>
        <strain evidence="4">KCTC 42739</strain>
    </source>
</reference>
<proteinExistence type="inferred from homology"/>
<organism evidence="3 4">
    <name type="scientific">Sphingomonas hylomeconis</name>
    <dbReference type="NCBI Taxonomy" id="1395958"/>
    <lineage>
        <taxon>Bacteria</taxon>
        <taxon>Pseudomonadati</taxon>
        <taxon>Pseudomonadota</taxon>
        <taxon>Alphaproteobacteria</taxon>
        <taxon>Sphingomonadales</taxon>
        <taxon>Sphingomonadaceae</taxon>
        <taxon>Sphingomonas</taxon>
    </lineage>
</organism>
<dbReference type="EMBL" id="JBHRXP010000009">
    <property type="protein sequence ID" value="MFC3581953.1"/>
    <property type="molecule type" value="Genomic_DNA"/>
</dbReference>
<evidence type="ECO:0000313" key="3">
    <source>
        <dbReference type="EMBL" id="MFC3581953.1"/>
    </source>
</evidence>